<dbReference type="InterPro" id="IPR036388">
    <property type="entry name" value="WH-like_DNA-bd_sf"/>
</dbReference>
<keyword evidence="6" id="KW-1185">Reference proteome</keyword>
<dbReference type="Gene3D" id="1.10.10.10">
    <property type="entry name" value="Winged helix-like DNA-binding domain superfamily/Winged helix DNA-binding domain"/>
    <property type="match status" value="1"/>
</dbReference>
<dbReference type="SUPFAM" id="SSF46894">
    <property type="entry name" value="C-terminal effector domain of the bipartite response regulators"/>
    <property type="match status" value="1"/>
</dbReference>
<dbReference type="PROSITE" id="PS00622">
    <property type="entry name" value="HTH_LUXR_1"/>
    <property type="match status" value="1"/>
</dbReference>
<dbReference type="InterPro" id="IPR036693">
    <property type="entry name" value="TF_LuxR_autoind-bd_dom_sf"/>
</dbReference>
<organism evidence="5 6">
    <name type="scientific">Pseudomonas spelaei</name>
    <dbReference type="NCBI Taxonomy" id="1055469"/>
    <lineage>
        <taxon>Bacteria</taxon>
        <taxon>Pseudomonadati</taxon>
        <taxon>Pseudomonadota</taxon>
        <taxon>Gammaproteobacteria</taxon>
        <taxon>Pseudomonadales</taxon>
        <taxon>Pseudomonadaceae</taxon>
        <taxon>Pseudomonas</taxon>
    </lineage>
</organism>
<reference evidence="5 6" key="1">
    <citation type="submission" date="2019-11" db="EMBL/GenBank/DDBJ databases">
        <title>Pseudomonas karstica sp. nov. and Pseudomonas spelaei sp. nov. from karst caves.</title>
        <authorList>
            <person name="Zeman M."/>
        </authorList>
    </citation>
    <scope>NUCLEOTIDE SEQUENCE [LARGE SCALE GENOMIC DNA]</scope>
    <source>
        <strain evidence="5 6">CCM 7893</strain>
    </source>
</reference>
<protein>
    <submittedName>
        <fullName evidence="5">LuxR family transcriptional regulator</fullName>
    </submittedName>
</protein>
<dbReference type="SMART" id="SM00421">
    <property type="entry name" value="HTH_LUXR"/>
    <property type="match status" value="1"/>
</dbReference>
<dbReference type="CDD" id="cd06170">
    <property type="entry name" value="LuxR_C_like"/>
    <property type="match status" value="1"/>
</dbReference>
<comment type="caution">
    <text evidence="5">The sequence shown here is derived from an EMBL/GenBank/DDBJ whole genome shotgun (WGS) entry which is preliminary data.</text>
</comment>
<dbReference type="OrthoDB" id="9774661at2"/>
<accession>A0A6I3W8J0</accession>
<dbReference type="Pfam" id="PF00196">
    <property type="entry name" value="GerE"/>
    <property type="match status" value="1"/>
</dbReference>
<proteinExistence type="predicted"/>
<dbReference type="AlphaFoldDB" id="A0A6I3W8J0"/>
<evidence type="ECO:0000256" key="2">
    <source>
        <dbReference type="ARBA" id="ARBA00023125"/>
    </source>
</evidence>
<dbReference type="InterPro" id="IPR016032">
    <property type="entry name" value="Sig_transdc_resp-reg_C-effctor"/>
</dbReference>
<dbReference type="InterPro" id="IPR005143">
    <property type="entry name" value="TF_LuxR_autoind-bd_dom"/>
</dbReference>
<dbReference type="GO" id="GO:0006355">
    <property type="term" value="P:regulation of DNA-templated transcription"/>
    <property type="evidence" value="ECO:0007669"/>
    <property type="project" value="InterPro"/>
</dbReference>
<evidence type="ECO:0000313" key="5">
    <source>
        <dbReference type="EMBL" id="MUF06517.1"/>
    </source>
</evidence>
<dbReference type="GO" id="GO:0003677">
    <property type="term" value="F:DNA binding"/>
    <property type="evidence" value="ECO:0007669"/>
    <property type="project" value="UniProtKB-KW"/>
</dbReference>
<dbReference type="PROSITE" id="PS50043">
    <property type="entry name" value="HTH_LUXR_2"/>
    <property type="match status" value="1"/>
</dbReference>
<keyword evidence="2" id="KW-0238">DNA-binding</keyword>
<gene>
    <name evidence="5" type="ORF">GNF76_19365</name>
</gene>
<dbReference type="PANTHER" id="PTHR44688:SF16">
    <property type="entry name" value="DNA-BINDING TRANSCRIPTIONAL ACTIVATOR DEVR_DOSR"/>
    <property type="match status" value="1"/>
</dbReference>
<dbReference type="RefSeq" id="WP_155584733.1">
    <property type="nucleotide sequence ID" value="NZ_JBHSTH010000009.1"/>
</dbReference>
<dbReference type="Proteomes" id="UP000438196">
    <property type="component" value="Unassembled WGS sequence"/>
</dbReference>
<feature type="domain" description="HTH luxR-type" evidence="4">
    <location>
        <begin position="185"/>
        <end position="250"/>
    </location>
</feature>
<sequence length="254" mass="28254">MRIDLMTLSDELARLASLDDCVDYIQTMTDTLGFQTLIYDYVPVPLSHEGALINPSVFKARNVPSDMRAFWFERGYCQIDPVQQCAVRRTAPFAWSYRPNTCSVLHGCLGEPYKPVIDYILDNGLTTGLTVPLHLPGGAFATLTSIITTTERDAEQHAQTSLGDLMLLAHAFQTRASELLAPTECFCNHAHLTRRERECLQYSAEGLTAKGIAAALNRSQATVNLHLSSAIRKLGARNRVEAIVKGLHYRLLKF</sequence>
<evidence type="ECO:0000313" key="6">
    <source>
        <dbReference type="Proteomes" id="UP000438196"/>
    </source>
</evidence>
<evidence type="ECO:0000256" key="3">
    <source>
        <dbReference type="ARBA" id="ARBA00023163"/>
    </source>
</evidence>
<name>A0A6I3W8J0_9PSED</name>
<dbReference type="EMBL" id="WNNK01000017">
    <property type="protein sequence ID" value="MUF06517.1"/>
    <property type="molecule type" value="Genomic_DNA"/>
</dbReference>
<evidence type="ECO:0000259" key="4">
    <source>
        <dbReference type="PROSITE" id="PS50043"/>
    </source>
</evidence>
<dbReference type="PANTHER" id="PTHR44688">
    <property type="entry name" value="DNA-BINDING TRANSCRIPTIONAL ACTIVATOR DEVR_DOSR"/>
    <property type="match status" value="1"/>
</dbReference>
<dbReference type="Gene3D" id="3.30.450.80">
    <property type="entry name" value="Transcription factor LuxR-like, autoinducer-binding domain"/>
    <property type="match status" value="1"/>
</dbReference>
<keyword evidence="3" id="KW-0804">Transcription</keyword>
<evidence type="ECO:0000256" key="1">
    <source>
        <dbReference type="ARBA" id="ARBA00023015"/>
    </source>
</evidence>
<dbReference type="InterPro" id="IPR000792">
    <property type="entry name" value="Tscrpt_reg_LuxR_C"/>
</dbReference>
<dbReference type="PRINTS" id="PR00038">
    <property type="entry name" value="HTHLUXR"/>
</dbReference>
<keyword evidence="1" id="KW-0805">Transcription regulation</keyword>
<dbReference type="SUPFAM" id="SSF75516">
    <property type="entry name" value="Pheromone-binding domain of LuxR-like quorum-sensing transcription factors"/>
    <property type="match status" value="1"/>
</dbReference>
<dbReference type="Pfam" id="PF03472">
    <property type="entry name" value="Autoind_bind"/>
    <property type="match status" value="1"/>
</dbReference>